<proteinExistence type="predicted"/>
<organism evidence="1 2">
    <name type="scientific">Halomonas huangheensis</name>
    <dbReference type="NCBI Taxonomy" id="1178482"/>
    <lineage>
        <taxon>Bacteria</taxon>
        <taxon>Pseudomonadati</taxon>
        <taxon>Pseudomonadota</taxon>
        <taxon>Gammaproteobacteria</taxon>
        <taxon>Oceanospirillales</taxon>
        <taxon>Halomonadaceae</taxon>
        <taxon>Halomonas</taxon>
    </lineage>
</organism>
<sequence>MICAKVIVQLTKEYFVAQFMRTLKLFIGMSDDNAEIVDEPGQQHPLSGLGVCTHELQVPDDYETCCVGMGSSRLCVNVESVTGVDCGNRGHLLILP</sequence>
<evidence type="ECO:0000313" key="1">
    <source>
        <dbReference type="EMBL" id="ERL50024.1"/>
    </source>
</evidence>
<gene>
    <name evidence="1" type="ORF">BJB45_02535</name>
</gene>
<accession>W1N3G2</accession>
<dbReference type="EMBL" id="AVBC01000039">
    <property type="protein sequence ID" value="ERL50024.1"/>
    <property type="molecule type" value="Genomic_DNA"/>
</dbReference>
<name>W1N3G2_9GAMM</name>
<comment type="caution">
    <text evidence="1">The sequence shown here is derived from an EMBL/GenBank/DDBJ whole genome shotgun (WGS) entry which is preliminary data.</text>
</comment>
<evidence type="ECO:0000313" key="2">
    <source>
        <dbReference type="Proteomes" id="UP000019113"/>
    </source>
</evidence>
<dbReference type="PATRIC" id="fig|1178482.3.peg.3114"/>
<reference evidence="1 2" key="1">
    <citation type="submission" date="2013-08" db="EMBL/GenBank/DDBJ databases">
        <title>draft genome of Halomonas huanghegensis, strain BJGMM-B45T.</title>
        <authorList>
            <person name="Miao C."/>
            <person name="Wan Y."/>
            <person name="Jin W."/>
        </authorList>
    </citation>
    <scope>NUCLEOTIDE SEQUENCE [LARGE SCALE GENOMIC DNA]</scope>
    <source>
        <strain evidence="1 2">BJGMM-B45</strain>
    </source>
</reference>
<dbReference type="KEGG" id="hhu:AR456_04025"/>
<protein>
    <submittedName>
        <fullName evidence="1">Uncharacterized protein</fullName>
    </submittedName>
</protein>
<dbReference type="Proteomes" id="UP000019113">
    <property type="component" value="Unassembled WGS sequence"/>
</dbReference>
<dbReference type="AlphaFoldDB" id="W1N3G2"/>
<keyword evidence="2" id="KW-1185">Reference proteome</keyword>